<dbReference type="Proteomes" id="UP000000702">
    <property type="component" value="Unassembled WGS sequence"/>
</dbReference>
<name>F9WAJ7_TRYCI</name>
<organism evidence="2 3">
    <name type="scientific">Trypanosoma congolense (strain IL3000)</name>
    <dbReference type="NCBI Taxonomy" id="1068625"/>
    <lineage>
        <taxon>Eukaryota</taxon>
        <taxon>Discoba</taxon>
        <taxon>Euglenozoa</taxon>
        <taxon>Kinetoplastea</taxon>
        <taxon>Metakinetoplastina</taxon>
        <taxon>Trypanosomatida</taxon>
        <taxon>Trypanosomatidae</taxon>
        <taxon>Trypanosoma</taxon>
        <taxon>Nannomonas</taxon>
    </lineage>
</organism>
<evidence type="ECO:0000313" key="3">
    <source>
        <dbReference type="Proteomes" id="UP000000702"/>
    </source>
</evidence>
<dbReference type="EMBL" id="CAEQ01001442">
    <property type="protein sequence ID" value="CCD14266.1"/>
    <property type="molecule type" value="Genomic_DNA"/>
</dbReference>
<evidence type="ECO:0000313" key="2">
    <source>
        <dbReference type="EMBL" id="CCD14266.1"/>
    </source>
</evidence>
<keyword evidence="3" id="KW-1185">Reference proteome</keyword>
<proteinExistence type="predicted"/>
<gene>
    <name evidence="2" type="ORF">TCIL3000_0_49090</name>
</gene>
<accession>F9WAJ7</accession>
<dbReference type="AlphaFoldDB" id="F9WAJ7"/>
<feature type="region of interest" description="Disordered" evidence="1">
    <location>
        <begin position="1"/>
        <end position="21"/>
    </location>
</feature>
<reference evidence="2 3" key="2">
    <citation type="journal article" date="2012" name="Proc. Natl. Acad. Sci. U.S.A.">
        <title>Antigenic diversity is generated by distinct evolutionary mechanisms in African trypanosome species.</title>
        <authorList>
            <person name="Jackson A.P."/>
            <person name="Berry A."/>
            <person name="Aslett M."/>
            <person name="Allison H.C."/>
            <person name="Burton P."/>
            <person name="Vavrova-Anderson J."/>
            <person name="Brown R."/>
            <person name="Browne H."/>
            <person name="Corton N."/>
            <person name="Hauser H."/>
            <person name="Gamble J."/>
            <person name="Gilderthorp R."/>
            <person name="Marcello L."/>
            <person name="McQuillan J."/>
            <person name="Otto T.D."/>
            <person name="Quail M.A."/>
            <person name="Sanders M.J."/>
            <person name="van Tonder A."/>
            <person name="Ginger M.L."/>
            <person name="Field M.C."/>
            <person name="Barry J.D."/>
            <person name="Hertz-Fowler C."/>
            <person name="Berriman M."/>
        </authorList>
    </citation>
    <scope>NUCLEOTIDE SEQUENCE [LARGE SCALE GENOMIC DNA]</scope>
    <source>
        <strain evidence="2 3">IL3000</strain>
    </source>
</reference>
<comment type="caution">
    <text evidence="2">The sequence shown here is derived from an EMBL/GenBank/DDBJ whole genome shotgun (WGS) entry which is preliminary data.</text>
</comment>
<sequence>MTNRVRRFEHSTDLRRHATNPPYPHVHDFRIRLIHLEKLPRHLTFPWPPTFRRSRKIYQPQGQHPELPQEAGKMFPYFFPSVGVSHASPRVLGKASDTKPGNVGMNKWIRGLQETVQVDALRTSNALQEYLHHILFHAPGGVFSGHAFR</sequence>
<feature type="compositionally biased region" description="Basic and acidic residues" evidence="1">
    <location>
        <begin position="1"/>
        <end position="16"/>
    </location>
</feature>
<reference evidence="3" key="1">
    <citation type="submission" date="2011-07" db="EMBL/GenBank/DDBJ databases">
        <title>Divergent evolution of antigenic variation in African trypanosomes.</title>
        <authorList>
            <person name="Jackson A.P."/>
            <person name="Berry A."/>
            <person name="Allison H.C."/>
            <person name="Burton P."/>
            <person name="Anderson J."/>
            <person name="Aslett M."/>
            <person name="Brown R."/>
            <person name="Corton N."/>
            <person name="Harris D."/>
            <person name="Hauser H."/>
            <person name="Gamble J."/>
            <person name="Gilderthorp R."/>
            <person name="McQuillan J."/>
            <person name="Quail M.A."/>
            <person name="Sanders M."/>
            <person name="Van Tonder A."/>
            <person name="Ginger M.L."/>
            <person name="Donelson J.E."/>
            <person name="Field M.C."/>
            <person name="Barry J.D."/>
            <person name="Berriman M."/>
            <person name="Hertz-Fowler C."/>
        </authorList>
    </citation>
    <scope>NUCLEOTIDE SEQUENCE [LARGE SCALE GENOMIC DNA]</scope>
    <source>
        <strain evidence="3">IL3000</strain>
    </source>
</reference>
<protein>
    <submittedName>
        <fullName evidence="2">Uncharacterized protein</fullName>
    </submittedName>
</protein>
<evidence type="ECO:0000256" key="1">
    <source>
        <dbReference type="SAM" id="MobiDB-lite"/>
    </source>
</evidence>